<dbReference type="PANTHER" id="PTHR30026:SF20">
    <property type="entry name" value="OUTER MEMBRANE PROTEIN TOLC"/>
    <property type="match status" value="1"/>
</dbReference>
<dbReference type="InterPro" id="IPR003423">
    <property type="entry name" value="OMP_efflux"/>
</dbReference>
<dbReference type="SUPFAM" id="SSF56954">
    <property type="entry name" value="Outer membrane efflux proteins (OEP)"/>
    <property type="match status" value="1"/>
</dbReference>
<evidence type="ECO:0000313" key="8">
    <source>
        <dbReference type="EMBL" id="MCB4807936.1"/>
    </source>
</evidence>
<evidence type="ECO:0000313" key="9">
    <source>
        <dbReference type="Proteomes" id="UP001139286"/>
    </source>
</evidence>
<protein>
    <submittedName>
        <fullName evidence="8">TolC family protein</fullName>
    </submittedName>
</protein>
<keyword evidence="5" id="KW-0812">Transmembrane</keyword>
<evidence type="ECO:0000256" key="5">
    <source>
        <dbReference type="ARBA" id="ARBA00022692"/>
    </source>
</evidence>
<proteinExistence type="inferred from homology"/>
<evidence type="ECO:0000256" key="1">
    <source>
        <dbReference type="ARBA" id="ARBA00004442"/>
    </source>
</evidence>
<dbReference type="RefSeq" id="WP_226695361.1">
    <property type="nucleotide sequence ID" value="NZ_JAJAPX010000002.1"/>
</dbReference>
<dbReference type="GO" id="GO:0015288">
    <property type="term" value="F:porin activity"/>
    <property type="evidence" value="ECO:0007669"/>
    <property type="project" value="TreeGrafter"/>
</dbReference>
<dbReference type="Pfam" id="PF02321">
    <property type="entry name" value="OEP"/>
    <property type="match status" value="2"/>
</dbReference>
<evidence type="ECO:0000256" key="6">
    <source>
        <dbReference type="ARBA" id="ARBA00023136"/>
    </source>
</evidence>
<accession>A0A9X1L6N1</accession>
<gene>
    <name evidence="8" type="ORF">LG651_06700</name>
</gene>
<sequence length="505" mass="58002">MNKQNIKTIVITILCTFFIHTVLLSQSIEKTIQAKDITLEDVLALASKNSLDAFKAKRQYEYSYWNFRAFKASLLPSIDFTTKPLTYTSSVVERYDSELNQDVFRPIRTLNSYAGLSLGQNISQTGGRISLNSTYNKLTNYTDGNTTNSFSVTPVNIALSQPLMAHNSFKWLKKTAPLEYKKAHKELISQLQNININAVQYFFNWALASKRKDMAGERVASSKKLFAISKKRYEIGSIEKEDVLNLELQLYNAETDLAIQENDLKRIKQDLELFLRSDLPENTVPILPELIPSLKINVDEAIALCEKNNPDMLDIEISKIEAERDLDQAIKDNRFDLSLTASYGLNQQAETFSGAYVNLLQQELVAITFTMPILDWGERRGNIKKARMNKAVLDIDNEQAESTLKQDIKAKIIDFNLQEKLVLNAQHASEIARESYLITEKRFLAGRVDLLRLTSALNAWQSSNESYMNKLSNYWRYYYQIQQYTLYNYRESRELTVDLEKGILD</sequence>
<keyword evidence="4" id="KW-1134">Transmembrane beta strand</keyword>
<dbReference type="Gene3D" id="1.20.1600.10">
    <property type="entry name" value="Outer membrane efflux proteins (OEP)"/>
    <property type="match status" value="1"/>
</dbReference>
<keyword evidence="7" id="KW-0998">Cell outer membrane</keyword>
<evidence type="ECO:0000256" key="3">
    <source>
        <dbReference type="ARBA" id="ARBA00022448"/>
    </source>
</evidence>
<name>A0A9X1L6N1_9FLAO</name>
<reference evidence="8" key="1">
    <citation type="submission" date="2021-10" db="EMBL/GenBank/DDBJ databases">
        <title>Tamlana sargassums sp. nov., and Tamlana laminarinivorans sp. nov., two new bacteria isolated from the brown alga.</title>
        <authorList>
            <person name="Li J."/>
        </authorList>
    </citation>
    <scope>NUCLEOTIDE SEQUENCE</scope>
    <source>
        <strain evidence="8">62-3</strain>
    </source>
</reference>
<keyword evidence="6" id="KW-0472">Membrane</keyword>
<keyword evidence="3" id="KW-0813">Transport</keyword>
<dbReference type="GO" id="GO:0009279">
    <property type="term" value="C:cell outer membrane"/>
    <property type="evidence" value="ECO:0007669"/>
    <property type="project" value="UniProtKB-SubCell"/>
</dbReference>
<organism evidence="8 9">
    <name type="scientific">Neotamlana sargassicola</name>
    <dbReference type="NCBI Taxonomy" id="2883125"/>
    <lineage>
        <taxon>Bacteria</taxon>
        <taxon>Pseudomonadati</taxon>
        <taxon>Bacteroidota</taxon>
        <taxon>Flavobacteriia</taxon>
        <taxon>Flavobacteriales</taxon>
        <taxon>Flavobacteriaceae</taxon>
        <taxon>Neotamlana</taxon>
    </lineage>
</organism>
<keyword evidence="9" id="KW-1185">Reference proteome</keyword>
<dbReference type="InterPro" id="IPR051906">
    <property type="entry name" value="TolC-like"/>
</dbReference>
<comment type="subcellular location">
    <subcellularLocation>
        <location evidence="1">Cell outer membrane</location>
    </subcellularLocation>
</comment>
<dbReference type="AlphaFoldDB" id="A0A9X1L6N1"/>
<dbReference type="EMBL" id="JAJAPX010000002">
    <property type="protein sequence ID" value="MCB4807936.1"/>
    <property type="molecule type" value="Genomic_DNA"/>
</dbReference>
<evidence type="ECO:0000256" key="2">
    <source>
        <dbReference type="ARBA" id="ARBA00007613"/>
    </source>
</evidence>
<dbReference type="PANTHER" id="PTHR30026">
    <property type="entry name" value="OUTER MEMBRANE PROTEIN TOLC"/>
    <property type="match status" value="1"/>
</dbReference>
<comment type="caution">
    <text evidence="8">The sequence shown here is derived from an EMBL/GenBank/DDBJ whole genome shotgun (WGS) entry which is preliminary data.</text>
</comment>
<comment type="similarity">
    <text evidence="2">Belongs to the outer membrane factor (OMF) (TC 1.B.17) family.</text>
</comment>
<dbReference type="GO" id="GO:1990281">
    <property type="term" value="C:efflux pump complex"/>
    <property type="evidence" value="ECO:0007669"/>
    <property type="project" value="TreeGrafter"/>
</dbReference>
<evidence type="ECO:0000256" key="7">
    <source>
        <dbReference type="ARBA" id="ARBA00023237"/>
    </source>
</evidence>
<dbReference type="Proteomes" id="UP001139286">
    <property type="component" value="Unassembled WGS sequence"/>
</dbReference>
<dbReference type="GO" id="GO:0015562">
    <property type="term" value="F:efflux transmembrane transporter activity"/>
    <property type="evidence" value="ECO:0007669"/>
    <property type="project" value="InterPro"/>
</dbReference>
<evidence type="ECO:0000256" key="4">
    <source>
        <dbReference type="ARBA" id="ARBA00022452"/>
    </source>
</evidence>